<accession>A0A382PKI8</accession>
<reference evidence="2" key="1">
    <citation type="submission" date="2018-05" db="EMBL/GenBank/DDBJ databases">
        <authorList>
            <person name="Lanie J.A."/>
            <person name="Ng W.-L."/>
            <person name="Kazmierczak K.M."/>
            <person name="Andrzejewski T.M."/>
            <person name="Davidsen T.M."/>
            <person name="Wayne K.J."/>
            <person name="Tettelin H."/>
            <person name="Glass J.I."/>
            <person name="Rusch D."/>
            <person name="Podicherti R."/>
            <person name="Tsui H.-C.T."/>
            <person name="Winkler M.E."/>
        </authorList>
    </citation>
    <scope>NUCLEOTIDE SEQUENCE</scope>
</reference>
<sequence>MPLVRKLLILSATLLLVAILPLPIEFYMPLRIIVCGSAAYSAYYFFDKDQSQQGVILALIAVLWNPILPIYLGKAMWIPFDIAAAAYIVFLLRKS</sequence>
<dbReference type="InterPro" id="IPR046548">
    <property type="entry name" value="DUF6804"/>
</dbReference>
<dbReference type="Pfam" id="PF20619">
    <property type="entry name" value="DUF6804"/>
    <property type="match status" value="1"/>
</dbReference>
<feature type="transmembrane region" description="Helical" evidence="1">
    <location>
        <begin position="53"/>
        <end position="71"/>
    </location>
</feature>
<organism evidence="2">
    <name type="scientific">marine metagenome</name>
    <dbReference type="NCBI Taxonomy" id="408172"/>
    <lineage>
        <taxon>unclassified sequences</taxon>
        <taxon>metagenomes</taxon>
        <taxon>ecological metagenomes</taxon>
    </lineage>
</organism>
<gene>
    <name evidence="2" type="ORF">METZ01_LOCUS326748</name>
</gene>
<feature type="transmembrane region" description="Helical" evidence="1">
    <location>
        <begin position="30"/>
        <end position="46"/>
    </location>
</feature>
<evidence type="ECO:0000313" key="2">
    <source>
        <dbReference type="EMBL" id="SVC73894.1"/>
    </source>
</evidence>
<keyword evidence="1" id="KW-0812">Transmembrane</keyword>
<name>A0A382PKI8_9ZZZZ</name>
<keyword evidence="1" id="KW-1133">Transmembrane helix</keyword>
<evidence type="ECO:0000256" key="1">
    <source>
        <dbReference type="SAM" id="Phobius"/>
    </source>
</evidence>
<proteinExistence type="predicted"/>
<protein>
    <submittedName>
        <fullName evidence="2">Uncharacterized protein</fullName>
    </submittedName>
</protein>
<feature type="transmembrane region" description="Helical" evidence="1">
    <location>
        <begin position="7"/>
        <end position="24"/>
    </location>
</feature>
<dbReference type="EMBL" id="UINC01108063">
    <property type="protein sequence ID" value="SVC73894.1"/>
    <property type="molecule type" value="Genomic_DNA"/>
</dbReference>
<feature type="transmembrane region" description="Helical" evidence="1">
    <location>
        <begin position="77"/>
        <end position="93"/>
    </location>
</feature>
<dbReference type="AlphaFoldDB" id="A0A382PKI8"/>
<keyword evidence="1" id="KW-0472">Membrane</keyword>